<feature type="active site" description="Proton acceptor" evidence="4">
    <location>
        <position position="292"/>
    </location>
</feature>
<keyword evidence="3" id="KW-0949">S-adenosyl-L-methionine</keyword>
<dbReference type="PANTHER" id="PTHR43712">
    <property type="entry name" value="PUTATIVE (AFU_ORTHOLOGUE AFUA_4G14580)-RELATED"/>
    <property type="match status" value="1"/>
</dbReference>
<reference evidence="7 8" key="1">
    <citation type="submission" date="2014-04" db="EMBL/GenBank/DDBJ databases">
        <authorList>
            <consortium name="DOE Joint Genome Institute"/>
            <person name="Kuo A."/>
            <person name="Martino E."/>
            <person name="Perotto S."/>
            <person name="Kohler A."/>
            <person name="Nagy L.G."/>
            <person name="Floudas D."/>
            <person name="Copeland A."/>
            <person name="Barry K.W."/>
            <person name="Cichocki N."/>
            <person name="Veneault-Fourrey C."/>
            <person name="LaButti K."/>
            <person name="Lindquist E.A."/>
            <person name="Lipzen A."/>
            <person name="Lundell T."/>
            <person name="Morin E."/>
            <person name="Murat C."/>
            <person name="Sun H."/>
            <person name="Tunlid A."/>
            <person name="Henrissat B."/>
            <person name="Grigoriev I.V."/>
            <person name="Hibbett D.S."/>
            <person name="Martin F."/>
            <person name="Nordberg H.P."/>
            <person name="Cantor M.N."/>
            <person name="Hua S.X."/>
        </authorList>
    </citation>
    <scope>NUCLEOTIDE SEQUENCE [LARGE SCALE GENOMIC DNA]</scope>
    <source>
        <strain evidence="7 8">Zn</strain>
    </source>
</reference>
<dbReference type="Gene3D" id="3.40.50.150">
    <property type="entry name" value="Vaccinia Virus protein VP39"/>
    <property type="match status" value="1"/>
</dbReference>
<proteinExistence type="predicted"/>
<dbReference type="SUPFAM" id="SSF46785">
    <property type="entry name" value="Winged helix' DNA-binding domain"/>
    <property type="match status" value="1"/>
</dbReference>
<feature type="domain" description="O-methyltransferase dimerisation" evidence="6">
    <location>
        <begin position="45"/>
        <end position="119"/>
    </location>
</feature>
<evidence type="ECO:0000256" key="1">
    <source>
        <dbReference type="ARBA" id="ARBA00022603"/>
    </source>
</evidence>
<evidence type="ECO:0000259" key="5">
    <source>
        <dbReference type="Pfam" id="PF00891"/>
    </source>
</evidence>
<accession>A0A0C3CB91</accession>
<dbReference type="InParanoid" id="A0A0C3CB91"/>
<keyword evidence="8" id="KW-1185">Reference proteome</keyword>
<feature type="domain" description="O-methyltransferase C-terminal" evidence="5">
    <location>
        <begin position="224"/>
        <end position="362"/>
    </location>
</feature>
<dbReference type="PANTHER" id="PTHR43712:SF4">
    <property type="entry name" value="O-METHYLTRANSFERASE DOMAIN-CONTAINING PROTEIN"/>
    <property type="match status" value="1"/>
</dbReference>
<dbReference type="PROSITE" id="PS51683">
    <property type="entry name" value="SAM_OMT_II"/>
    <property type="match status" value="1"/>
</dbReference>
<dbReference type="InterPro" id="IPR001077">
    <property type="entry name" value="COMT_C"/>
</dbReference>
<organism evidence="7 8">
    <name type="scientific">Oidiodendron maius (strain Zn)</name>
    <dbReference type="NCBI Taxonomy" id="913774"/>
    <lineage>
        <taxon>Eukaryota</taxon>
        <taxon>Fungi</taxon>
        <taxon>Dikarya</taxon>
        <taxon>Ascomycota</taxon>
        <taxon>Pezizomycotina</taxon>
        <taxon>Leotiomycetes</taxon>
        <taxon>Leotiomycetes incertae sedis</taxon>
        <taxon>Myxotrichaceae</taxon>
        <taxon>Oidiodendron</taxon>
    </lineage>
</organism>
<dbReference type="EMBL" id="KN832885">
    <property type="protein sequence ID" value="KIM96173.1"/>
    <property type="molecule type" value="Genomic_DNA"/>
</dbReference>
<name>A0A0C3CB91_OIDMZ</name>
<evidence type="ECO:0000259" key="6">
    <source>
        <dbReference type="Pfam" id="PF08100"/>
    </source>
</evidence>
<dbReference type="PIRSF" id="PIRSF005739">
    <property type="entry name" value="O-mtase"/>
    <property type="match status" value="1"/>
</dbReference>
<dbReference type="Pfam" id="PF00891">
    <property type="entry name" value="Methyltransf_2"/>
    <property type="match status" value="1"/>
</dbReference>
<dbReference type="Gene3D" id="1.10.10.10">
    <property type="entry name" value="Winged helix-like DNA-binding domain superfamily/Winged helix DNA-binding domain"/>
    <property type="match status" value="1"/>
</dbReference>
<evidence type="ECO:0000256" key="2">
    <source>
        <dbReference type="ARBA" id="ARBA00022679"/>
    </source>
</evidence>
<evidence type="ECO:0000313" key="8">
    <source>
        <dbReference type="Proteomes" id="UP000054321"/>
    </source>
</evidence>
<dbReference type="GO" id="GO:0046983">
    <property type="term" value="F:protein dimerization activity"/>
    <property type="evidence" value="ECO:0007669"/>
    <property type="project" value="InterPro"/>
</dbReference>
<dbReference type="Pfam" id="PF08100">
    <property type="entry name" value="Dimerisation"/>
    <property type="match status" value="1"/>
</dbReference>
<dbReference type="InterPro" id="IPR012967">
    <property type="entry name" value="COMT_dimerisation"/>
</dbReference>
<keyword evidence="1" id="KW-0489">Methyltransferase</keyword>
<keyword evidence="2" id="KW-0808">Transferase</keyword>
<dbReference type="AlphaFoldDB" id="A0A0C3CB91"/>
<dbReference type="GO" id="GO:0032259">
    <property type="term" value="P:methylation"/>
    <property type="evidence" value="ECO:0007669"/>
    <property type="project" value="UniProtKB-KW"/>
</dbReference>
<protein>
    <submittedName>
        <fullName evidence="7">Uncharacterized protein</fullName>
    </submittedName>
</protein>
<evidence type="ECO:0000256" key="3">
    <source>
        <dbReference type="ARBA" id="ARBA00022691"/>
    </source>
</evidence>
<evidence type="ECO:0000313" key="7">
    <source>
        <dbReference type="EMBL" id="KIM96173.1"/>
    </source>
</evidence>
<sequence length="384" mass="43312">MDGILDQLKQTISTADGPTRNVLKLKLRELADSLETPDNTLDRIAFGGLTTAIVRISIELKLFHLLAQSDGPLSIENIAQLSGASPILLGRILRYLSSVGILNQTGVNCFQNSHVSRNLCIPAVEAGINWFFEGLGPQYIKLPEFLHKTNYENPIDVMHTVVQDAFHLKDGDDAFDWLRINPRILGFFQTFMSIRRQGAQETWLSVYPVEEETKTWNPNNAVYVNIGGNIGMQNAEFKTRYPDVPGRVILQDRPENIAKAMRTPGVENIAYDFFTPQPIQGAKFYYFRTVLHNWPDDKVVEILKNTKAAMSDESLILVDEIVVPDVGADSWITAIDMTMLCGHASTERTQTQWDEVFGQAGLRRLNTMVYQAHTNESVMKLRRI</sequence>
<dbReference type="InterPro" id="IPR036390">
    <property type="entry name" value="WH_DNA-bd_sf"/>
</dbReference>
<evidence type="ECO:0000256" key="4">
    <source>
        <dbReference type="PIRSR" id="PIRSR005739-1"/>
    </source>
</evidence>
<dbReference type="OrthoDB" id="2410195at2759"/>
<dbReference type="Proteomes" id="UP000054321">
    <property type="component" value="Unassembled WGS sequence"/>
</dbReference>
<dbReference type="InterPro" id="IPR016461">
    <property type="entry name" value="COMT-like"/>
</dbReference>
<gene>
    <name evidence="7" type="ORF">OIDMADRAFT_59248</name>
</gene>
<dbReference type="InterPro" id="IPR036388">
    <property type="entry name" value="WH-like_DNA-bd_sf"/>
</dbReference>
<dbReference type="InterPro" id="IPR029063">
    <property type="entry name" value="SAM-dependent_MTases_sf"/>
</dbReference>
<dbReference type="SUPFAM" id="SSF53335">
    <property type="entry name" value="S-adenosyl-L-methionine-dependent methyltransferases"/>
    <property type="match status" value="1"/>
</dbReference>
<reference evidence="8" key="2">
    <citation type="submission" date="2015-01" db="EMBL/GenBank/DDBJ databases">
        <title>Evolutionary Origins and Diversification of the Mycorrhizal Mutualists.</title>
        <authorList>
            <consortium name="DOE Joint Genome Institute"/>
            <consortium name="Mycorrhizal Genomics Consortium"/>
            <person name="Kohler A."/>
            <person name="Kuo A."/>
            <person name="Nagy L.G."/>
            <person name="Floudas D."/>
            <person name="Copeland A."/>
            <person name="Barry K.W."/>
            <person name="Cichocki N."/>
            <person name="Veneault-Fourrey C."/>
            <person name="LaButti K."/>
            <person name="Lindquist E.A."/>
            <person name="Lipzen A."/>
            <person name="Lundell T."/>
            <person name="Morin E."/>
            <person name="Murat C."/>
            <person name="Riley R."/>
            <person name="Ohm R."/>
            <person name="Sun H."/>
            <person name="Tunlid A."/>
            <person name="Henrissat B."/>
            <person name="Grigoriev I.V."/>
            <person name="Hibbett D.S."/>
            <person name="Martin F."/>
        </authorList>
    </citation>
    <scope>NUCLEOTIDE SEQUENCE [LARGE SCALE GENOMIC DNA]</scope>
    <source>
        <strain evidence="8">Zn</strain>
    </source>
</reference>
<dbReference type="GO" id="GO:0008171">
    <property type="term" value="F:O-methyltransferase activity"/>
    <property type="evidence" value="ECO:0007669"/>
    <property type="project" value="InterPro"/>
</dbReference>
<dbReference type="HOGENOM" id="CLU_005533_5_0_1"/>